<protein>
    <submittedName>
        <fullName evidence="1">Uncharacterized protein</fullName>
    </submittedName>
</protein>
<dbReference type="RefSeq" id="WP_129132715.1">
    <property type="nucleotide sequence ID" value="NZ_SDHW01000008.1"/>
</dbReference>
<dbReference type="OrthoDB" id="9962659at2"/>
<keyword evidence="2" id="KW-1185">Reference proteome</keyword>
<name>A0A4Q1CEC4_9BACT</name>
<reference evidence="1 2" key="1">
    <citation type="submission" date="2019-01" db="EMBL/GenBank/DDBJ databases">
        <title>Lacibacter sp. strain TTM-7.</title>
        <authorList>
            <person name="Chen W.-M."/>
        </authorList>
    </citation>
    <scope>NUCLEOTIDE SEQUENCE [LARGE SCALE GENOMIC DNA]</scope>
    <source>
        <strain evidence="1 2">TTM-7</strain>
    </source>
</reference>
<sequence length="95" mass="10873">MKKGFLLLTVLTAWLVVKNYPSMHVLTNKNNNLNKKAVLLAHEIKNHLRPFTTVHLSGIKTKTNSCKQTIKTRPLQACRETQRINHETLLTINSL</sequence>
<dbReference type="Proteomes" id="UP000290204">
    <property type="component" value="Unassembled WGS sequence"/>
</dbReference>
<organism evidence="1 2">
    <name type="scientific">Lacibacter luteus</name>
    <dbReference type="NCBI Taxonomy" id="2508719"/>
    <lineage>
        <taxon>Bacteria</taxon>
        <taxon>Pseudomonadati</taxon>
        <taxon>Bacteroidota</taxon>
        <taxon>Chitinophagia</taxon>
        <taxon>Chitinophagales</taxon>
        <taxon>Chitinophagaceae</taxon>
        <taxon>Lacibacter</taxon>
    </lineage>
</organism>
<evidence type="ECO:0000313" key="2">
    <source>
        <dbReference type="Proteomes" id="UP000290204"/>
    </source>
</evidence>
<dbReference type="AlphaFoldDB" id="A0A4Q1CEC4"/>
<gene>
    <name evidence="1" type="ORF">ESA94_19930</name>
</gene>
<accession>A0A4Q1CEC4</accession>
<dbReference type="EMBL" id="SDHW01000008">
    <property type="protein sequence ID" value="RXK57791.1"/>
    <property type="molecule type" value="Genomic_DNA"/>
</dbReference>
<evidence type="ECO:0000313" key="1">
    <source>
        <dbReference type="EMBL" id="RXK57791.1"/>
    </source>
</evidence>
<comment type="caution">
    <text evidence="1">The sequence shown here is derived from an EMBL/GenBank/DDBJ whole genome shotgun (WGS) entry which is preliminary data.</text>
</comment>
<proteinExistence type="predicted"/>